<feature type="transmembrane region" description="Helical" evidence="6">
    <location>
        <begin position="93"/>
        <end position="121"/>
    </location>
</feature>
<keyword evidence="3 6" id="KW-1133">Transmembrane helix</keyword>
<feature type="domain" description="Rhodopsin" evidence="7">
    <location>
        <begin position="36"/>
        <end position="274"/>
    </location>
</feature>
<dbReference type="OrthoDB" id="9976870at2759"/>
<comment type="similarity">
    <text evidence="5">Belongs to the SAT4 family.</text>
</comment>
<sequence>MAVDPLATTLTPHGIGLALFIISISFSVLSAIIIGLRCWVRIRDRIFGTDDALMLVGWVLFIGVVGIVCRGTFAGIGASDDRLNAHLLQDGWMYFWFILTFVCCSLIFVKGSICVTLLRIAVEKIYRIIIWATLVVSCISPFIVIIGLMAICRPISANWDRSAGECSPPIVITGLSYLVSATSVATDLICAILPGFMLYKAQMKRATKISITIILGLGVLASIATIIRLAYTSSSHGQPKNILQNVGKIFLCSVFELGFGIIAGSLPSLRRLLKGWINFGTTKNDSPAQITSYRANTTKGRTSRIGTNPGSRRFHTTIVTNGTGDRDWERLDDPSSDHITYATETEVDLEMRILGQTGTLSGSKGSTEELRKP</sequence>
<gene>
    <name evidence="8" type="ORF">B0J13DRAFT_516841</name>
</gene>
<evidence type="ECO:0000256" key="4">
    <source>
        <dbReference type="ARBA" id="ARBA00023136"/>
    </source>
</evidence>
<evidence type="ECO:0000313" key="9">
    <source>
        <dbReference type="Proteomes" id="UP000717696"/>
    </source>
</evidence>
<comment type="caution">
    <text evidence="8">The sequence shown here is derived from an EMBL/GenBank/DDBJ whole genome shotgun (WGS) entry which is preliminary data.</text>
</comment>
<protein>
    <recommendedName>
        <fullName evidence="7">Rhodopsin domain-containing protein</fullName>
    </recommendedName>
</protein>
<dbReference type="Pfam" id="PF20684">
    <property type="entry name" value="Fung_rhodopsin"/>
    <property type="match status" value="1"/>
</dbReference>
<proteinExistence type="inferred from homology"/>
<evidence type="ECO:0000313" key="8">
    <source>
        <dbReference type="EMBL" id="KAH7109719.1"/>
    </source>
</evidence>
<evidence type="ECO:0000256" key="5">
    <source>
        <dbReference type="ARBA" id="ARBA00038359"/>
    </source>
</evidence>
<evidence type="ECO:0000256" key="1">
    <source>
        <dbReference type="ARBA" id="ARBA00004141"/>
    </source>
</evidence>
<feature type="transmembrane region" description="Helical" evidence="6">
    <location>
        <begin position="246"/>
        <end position="266"/>
    </location>
</feature>
<evidence type="ECO:0000256" key="3">
    <source>
        <dbReference type="ARBA" id="ARBA00022989"/>
    </source>
</evidence>
<evidence type="ECO:0000256" key="6">
    <source>
        <dbReference type="SAM" id="Phobius"/>
    </source>
</evidence>
<dbReference type="AlphaFoldDB" id="A0A9P9CZ87"/>
<dbReference type="PANTHER" id="PTHR33048">
    <property type="entry name" value="PTH11-LIKE INTEGRAL MEMBRANE PROTEIN (AFU_ORTHOLOGUE AFUA_5G11245)"/>
    <property type="match status" value="1"/>
</dbReference>
<dbReference type="PANTHER" id="PTHR33048:SF15">
    <property type="entry name" value="INTEGRAL MEMBRANE PROTEIN"/>
    <property type="match status" value="1"/>
</dbReference>
<feature type="transmembrane region" description="Helical" evidence="6">
    <location>
        <begin position="171"/>
        <end position="199"/>
    </location>
</feature>
<keyword evidence="2 6" id="KW-0812">Transmembrane</keyword>
<name>A0A9P9CZ87_9HYPO</name>
<comment type="subcellular location">
    <subcellularLocation>
        <location evidence="1">Membrane</location>
        <topology evidence="1">Multi-pass membrane protein</topology>
    </subcellularLocation>
</comment>
<keyword evidence="9" id="KW-1185">Reference proteome</keyword>
<accession>A0A9P9CZ87</accession>
<dbReference type="InterPro" id="IPR049326">
    <property type="entry name" value="Rhodopsin_dom_fungi"/>
</dbReference>
<feature type="transmembrane region" description="Helical" evidence="6">
    <location>
        <begin position="211"/>
        <end position="231"/>
    </location>
</feature>
<dbReference type="GO" id="GO:0016020">
    <property type="term" value="C:membrane"/>
    <property type="evidence" value="ECO:0007669"/>
    <property type="project" value="UniProtKB-SubCell"/>
</dbReference>
<organism evidence="8 9">
    <name type="scientific">Dactylonectria estremocensis</name>
    <dbReference type="NCBI Taxonomy" id="1079267"/>
    <lineage>
        <taxon>Eukaryota</taxon>
        <taxon>Fungi</taxon>
        <taxon>Dikarya</taxon>
        <taxon>Ascomycota</taxon>
        <taxon>Pezizomycotina</taxon>
        <taxon>Sordariomycetes</taxon>
        <taxon>Hypocreomycetidae</taxon>
        <taxon>Hypocreales</taxon>
        <taxon>Nectriaceae</taxon>
        <taxon>Dactylonectria</taxon>
    </lineage>
</organism>
<feature type="transmembrane region" description="Helical" evidence="6">
    <location>
        <begin position="52"/>
        <end position="73"/>
    </location>
</feature>
<keyword evidence="4 6" id="KW-0472">Membrane</keyword>
<reference evidence="8" key="1">
    <citation type="journal article" date="2021" name="Nat. Commun.">
        <title>Genetic determinants of endophytism in the Arabidopsis root mycobiome.</title>
        <authorList>
            <person name="Mesny F."/>
            <person name="Miyauchi S."/>
            <person name="Thiergart T."/>
            <person name="Pickel B."/>
            <person name="Atanasova L."/>
            <person name="Karlsson M."/>
            <person name="Huettel B."/>
            <person name="Barry K.W."/>
            <person name="Haridas S."/>
            <person name="Chen C."/>
            <person name="Bauer D."/>
            <person name="Andreopoulos W."/>
            <person name="Pangilinan J."/>
            <person name="LaButti K."/>
            <person name="Riley R."/>
            <person name="Lipzen A."/>
            <person name="Clum A."/>
            <person name="Drula E."/>
            <person name="Henrissat B."/>
            <person name="Kohler A."/>
            <person name="Grigoriev I.V."/>
            <person name="Martin F.M."/>
            <person name="Hacquard S."/>
        </authorList>
    </citation>
    <scope>NUCLEOTIDE SEQUENCE</scope>
    <source>
        <strain evidence="8">MPI-CAGE-AT-0021</strain>
    </source>
</reference>
<feature type="transmembrane region" description="Helical" evidence="6">
    <location>
        <begin position="128"/>
        <end position="151"/>
    </location>
</feature>
<dbReference type="InterPro" id="IPR052337">
    <property type="entry name" value="SAT4-like"/>
</dbReference>
<evidence type="ECO:0000256" key="2">
    <source>
        <dbReference type="ARBA" id="ARBA00022692"/>
    </source>
</evidence>
<dbReference type="Proteomes" id="UP000717696">
    <property type="component" value="Unassembled WGS sequence"/>
</dbReference>
<evidence type="ECO:0000259" key="7">
    <source>
        <dbReference type="Pfam" id="PF20684"/>
    </source>
</evidence>
<feature type="transmembrane region" description="Helical" evidence="6">
    <location>
        <begin position="15"/>
        <end position="40"/>
    </location>
</feature>
<dbReference type="EMBL" id="JAGMUU010000069">
    <property type="protein sequence ID" value="KAH7109719.1"/>
    <property type="molecule type" value="Genomic_DNA"/>
</dbReference>